<evidence type="ECO:0000256" key="5">
    <source>
        <dbReference type="ARBA" id="ARBA00023002"/>
    </source>
</evidence>
<keyword evidence="6 7" id="KW-0408">Iron</keyword>
<protein>
    <submittedName>
        <fullName evidence="8">Cytochrome P450</fullName>
    </submittedName>
</protein>
<dbReference type="InterPro" id="IPR050121">
    <property type="entry name" value="Cytochrome_P450_monoxygenase"/>
</dbReference>
<evidence type="ECO:0000256" key="2">
    <source>
        <dbReference type="ARBA" id="ARBA00010617"/>
    </source>
</evidence>
<evidence type="ECO:0000313" key="8">
    <source>
        <dbReference type="EMBL" id="KAL2815754.1"/>
    </source>
</evidence>
<comment type="caution">
    <text evidence="8">The sequence shown here is derived from an EMBL/GenBank/DDBJ whole genome shotgun (WGS) entry which is preliminary data.</text>
</comment>
<dbReference type="PROSITE" id="PS00086">
    <property type="entry name" value="CYTOCHROME_P450"/>
    <property type="match status" value="1"/>
</dbReference>
<organism evidence="8 9">
    <name type="scientific">Aspergillus granulosus</name>
    <dbReference type="NCBI Taxonomy" id="176169"/>
    <lineage>
        <taxon>Eukaryota</taxon>
        <taxon>Fungi</taxon>
        <taxon>Dikarya</taxon>
        <taxon>Ascomycota</taxon>
        <taxon>Pezizomycotina</taxon>
        <taxon>Eurotiomycetes</taxon>
        <taxon>Eurotiomycetidae</taxon>
        <taxon>Eurotiales</taxon>
        <taxon>Aspergillaceae</taxon>
        <taxon>Aspergillus</taxon>
        <taxon>Aspergillus subgen. Nidulantes</taxon>
    </lineage>
</organism>
<dbReference type="Proteomes" id="UP001610334">
    <property type="component" value="Unassembled WGS sequence"/>
</dbReference>
<dbReference type="PRINTS" id="PR00385">
    <property type="entry name" value="P450"/>
</dbReference>
<dbReference type="InterPro" id="IPR017972">
    <property type="entry name" value="Cyt_P450_CS"/>
</dbReference>
<comment type="similarity">
    <text evidence="2 7">Belongs to the cytochrome P450 family.</text>
</comment>
<dbReference type="Gene3D" id="1.10.630.10">
    <property type="entry name" value="Cytochrome P450"/>
    <property type="match status" value="1"/>
</dbReference>
<comment type="cofactor">
    <cofactor evidence="1">
        <name>heme</name>
        <dbReference type="ChEBI" id="CHEBI:30413"/>
    </cofactor>
</comment>
<evidence type="ECO:0000256" key="6">
    <source>
        <dbReference type="ARBA" id="ARBA00023004"/>
    </source>
</evidence>
<reference evidence="8 9" key="1">
    <citation type="submission" date="2024-07" db="EMBL/GenBank/DDBJ databases">
        <title>Section-level genome sequencing and comparative genomics of Aspergillus sections Usti and Cavernicolus.</title>
        <authorList>
            <consortium name="Lawrence Berkeley National Laboratory"/>
            <person name="Nybo J.L."/>
            <person name="Vesth T.C."/>
            <person name="Theobald S."/>
            <person name="Frisvad J.C."/>
            <person name="Larsen T.O."/>
            <person name="Kjaerboelling I."/>
            <person name="Rothschild-Mancinelli K."/>
            <person name="Lyhne E.K."/>
            <person name="Kogle M.E."/>
            <person name="Barry K."/>
            <person name="Clum A."/>
            <person name="Na H."/>
            <person name="Ledsgaard L."/>
            <person name="Lin J."/>
            <person name="Lipzen A."/>
            <person name="Kuo A."/>
            <person name="Riley R."/>
            <person name="Mondo S."/>
            <person name="Labutti K."/>
            <person name="Haridas S."/>
            <person name="Pangalinan J."/>
            <person name="Salamov A.A."/>
            <person name="Simmons B.A."/>
            <person name="Magnuson J.K."/>
            <person name="Chen J."/>
            <person name="Drula E."/>
            <person name="Henrissat B."/>
            <person name="Wiebenga A."/>
            <person name="Lubbers R.J."/>
            <person name="Gomes A.C."/>
            <person name="Makela M.R."/>
            <person name="Stajich J."/>
            <person name="Grigoriev I.V."/>
            <person name="Mortensen U.H."/>
            <person name="De Vries R.P."/>
            <person name="Baker S.E."/>
            <person name="Andersen M.R."/>
        </authorList>
    </citation>
    <scope>NUCLEOTIDE SEQUENCE [LARGE SCALE GENOMIC DNA]</scope>
    <source>
        <strain evidence="8 9">CBS 588.65</strain>
    </source>
</reference>
<keyword evidence="5 7" id="KW-0560">Oxidoreductase</keyword>
<dbReference type="EMBL" id="JBFXLT010000026">
    <property type="protein sequence ID" value="KAL2815754.1"/>
    <property type="molecule type" value="Genomic_DNA"/>
</dbReference>
<name>A0ABR4HJU0_9EURO</name>
<keyword evidence="7" id="KW-0503">Monooxygenase</keyword>
<evidence type="ECO:0000256" key="1">
    <source>
        <dbReference type="ARBA" id="ARBA00001971"/>
    </source>
</evidence>
<proteinExistence type="inferred from homology"/>
<dbReference type="PANTHER" id="PTHR24305:SF190">
    <property type="entry name" value="P450, PUTATIVE (EUROFUNG)-RELATED"/>
    <property type="match status" value="1"/>
</dbReference>
<evidence type="ECO:0000313" key="9">
    <source>
        <dbReference type="Proteomes" id="UP001610334"/>
    </source>
</evidence>
<dbReference type="InterPro" id="IPR002403">
    <property type="entry name" value="Cyt_P450_E_grp-IV"/>
</dbReference>
<dbReference type="InterPro" id="IPR036396">
    <property type="entry name" value="Cyt_P450_sf"/>
</dbReference>
<dbReference type="SUPFAM" id="SSF48264">
    <property type="entry name" value="Cytochrome P450"/>
    <property type="match status" value="1"/>
</dbReference>
<keyword evidence="4 7" id="KW-0479">Metal-binding</keyword>
<dbReference type="Pfam" id="PF00067">
    <property type="entry name" value="p450"/>
    <property type="match status" value="2"/>
</dbReference>
<dbReference type="PANTHER" id="PTHR24305">
    <property type="entry name" value="CYTOCHROME P450"/>
    <property type="match status" value="1"/>
</dbReference>
<dbReference type="CDD" id="cd11060">
    <property type="entry name" value="CYP57A1-like"/>
    <property type="match status" value="1"/>
</dbReference>
<keyword evidence="3 7" id="KW-0349">Heme</keyword>
<gene>
    <name evidence="8" type="ORF">BJX63DRAFT_430689</name>
</gene>
<keyword evidence="9" id="KW-1185">Reference proteome</keyword>
<evidence type="ECO:0000256" key="4">
    <source>
        <dbReference type="ARBA" id="ARBA00022723"/>
    </source>
</evidence>
<dbReference type="InterPro" id="IPR001128">
    <property type="entry name" value="Cyt_P450"/>
</dbReference>
<sequence>MQLLAIYGVAIIASFVVREVFRALIDPLRSVPGPSLARWTRLWEFFETRKGHFEKTNIELHQRYGSIVRIAPSTYSISDPDTIRQIYGAGSLFTKAPFYSAFGNPDKPRSDLFSELDNGRHAMKRRNVSSLYSMSALVNYESAIDRVTEQLCQSLNKFCSTGDAFDFMSWMQFYAFDVIGTITVGEPFGFLQAGSDWNGILCAVHESMVYGSLVGIVPELHPILSKITQTLQIQIPFDSVSDYIMENIKTRKIAPQSSRDKPGTDFLSLLLTRQSEGKVDDTDVFNSLGANIAAGSDTTAISLIDTAMRGKAKGEPINYNQAQQMVYMQACIKEALRLHPATGYPLLRVVPKGGVSLAGQFFPEGTRIGMNPWVLHRNEDIFGPDPASFRPERWLGAKDGVSVMSNHLLTFGAGARTCIGKNISLLEMSKLIPQIMRRFDIQLEDPECDWTTSTAWFVKQEFRCVVKERGDIQ</sequence>
<evidence type="ECO:0000256" key="3">
    <source>
        <dbReference type="ARBA" id="ARBA00022617"/>
    </source>
</evidence>
<evidence type="ECO:0000256" key="7">
    <source>
        <dbReference type="RuleBase" id="RU000461"/>
    </source>
</evidence>
<accession>A0ABR4HJU0</accession>
<dbReference type="PRINTS" id="PR00465">
    <property type="entry name" value="EP450IV"/>
</dbReference>